<evidence type="ECO:0000313" key="2">
    <source>
        <dbReference type="EMBL" id="GJE66697.1"/>
    </source>
</evidence>
<accession>A0ABQ4UJI7</accession>
<feature type="region of interest" description="Disordered" evidence="1">
    <location>
        <begin position="73"/>
        <end position="111"/>
    </location>
</feature>
<keyword evidence="3" id="KW-1185">Reference proteome</keyword>
<name>A0ABQ4UJI7_9HYPH</name>
<feature type="compositionally biased region" description="Basic and acidic residues" evidence="1">
    <location>
        <begin position="88"/>
        <end position="97"/>
    </location>
</feature>
<dbReference type="EMBL" id="BPRC01000016">
    <property type="protein sequence ID" value="GJE66697.1"/>
    <property type="molecule type" value="Genomic_DNA"/>
</dbReference>
<reference evidence="2" key="1">
    <citation type="journal article" date="2021" name="Front. Microbiol.">
        <title>Comprehensive Comparative Genomics and Phenotyping of Methylobacterium Species.</title>
        <authorList>
            <person name="Alessa O."/>
            <person name="Ogura Y."/>
            <person name="Fujitani Y."/>
            <person name="Takami H."/>
            <person name="Hayashi T."/>
            <person name="Sahin N."/>
            <person name="Tani A."/>
        </authorList>
    </citation>
    <scope>NUCLEOTIDE SEQUENCE</scope>
    <source>
        <strain evidence="2">NBRC 15686</strain>
    </source>
</reference>
<proteinExistence type="predicted"/>
<evidence type="ECO:0000313" key="3">
    <source>
        <dbReference type="Proteomes" id="UP001055039"/>
    </source>
</evidence>
<comment type="caution">
    <text evidence="2">The sequence shown here is derived from an EMBL/GenBank/DDBJ whole genome shotgun (WGS) entry which is preliminary data.</text>
</comment>
<evidence type="ECO:0000256" key="1">
    <source>
        <dbReference type="SAM" id="MobiDB-lite"/>
    </source>
</evidence>
<sequence>MNAAPFAGRSIRDVNLVFLSSGETVSIGDITTAAEGQAILDDLDGAILRIEDDLACDCQDPNPEWRERAEMALKKKRRQRPALQQRIGDLRRSERQAAVHPPAGLGPNRRDIRRKAFINAAEQLLTPEVFTEVRARAAELEPVAFAEADRGAA</sequence>
<protein>
    <submittedName>
        <fullName evidence="2">Uncharacterized protein</fullName>
    </submittedName>
</protein>
<dbReference type="Proteomes" id="UP001055039">
    <property type="component" value="Unassembled WGS sequence"/>
</dbReference>
<reference evidence="2" key="2">
    <citation type="submission" date="2021-08" db="EMBL/GenBank/DDBJ databases">
        <authorList>
            <person name="Tani A."/>
            <person name="Ola A."/>
            <person name="Ogura Y."/>
            <person name="Katsura K."/>
            <person name="Hayashi T."/>
        </authorList>
    </citation>
    <scope>NUCLEOTIDE SEQUENCE</scope>
    <source>
        <strain evidence="2">NBRC 15686</strain>
    </source>
</reference>
<organism evidence="2 3">
    <name type="scientific">Methylorubrum aminovorans</name>
    <dbReference type="NCBI Taxonomy" id="269069"/>
    <lineage>
        <taxon>Bacteria</taxon>
        <taxon>Pseudomonadati</taxon>
        <taxon>Pseudomonadota</taxon>
        <taxon>Alphaproteobacteria</taxon>
        <taxon>Hyphomicrobiales</taxon>
        <taxon>Methylobacteriaceae</taxon>
        <taxon>Methylorubrum</taxon>
    </lineage>
</organism>
<gene>
    <name evidence="2" type="ORF">LNAOJCKE_3918</name>
</gene>